<evidence type="ECO:0000313" key="2">
    <source>
        <dbReference type="Proteomes" id="UP001600165"/>
    </source>
</evidence>
<comment type="caution">
    <text evidence="1">The sequence shown here is derived from an EMBL/GenBank/DDBJ whole genome shotgun (WGS) entry which is preliminary data.</text>
</comment>
<keyword evidence="2" id="KW-1185">Reference proteome</keyword>
<sequence>MQPSDSALVRELYRKSARLRQFKASLDSSVQSMLDRCEWSIIPAEGQGGLPLLAIRLQERINLRDPFLVTLAEQAERYYGPIDFALFTWETSEPLRVLSQTLLDTKWKRRNF</sequence>
<reference evidence="1 2" key="1">
    <citation type="submission" date="2024-10" db="EMBL/GenBank/DDBJ databases">
        <authorList>
            <person name="Ratan Roy A."/>
            <person name="Morales Sandoval P.H."/>
            <person name="De Los Santos Villalobos S."/>
            <person name="Chakraborty S."/>
            <person name="Mukherjee J."/>
        </authorList>
    </citation>
    <scope>NUCLEOTIDE SEQUENCE [LARGE SCALE GENOMIC DNA]</scope>
    <source>
        <strain evidence="1 2">S1</strain>
    </source>
</reference>
<dbReference type="Proteomes" id="UP001600165">
    <property type="component" value="Unassembled WGS sequence"/>
</dbReference>
<organism evidence="1 2">
    <name type="scientific">Almyronema epifaneia S1</name>
    <dbReference type="NCBI Taxonomy" id="2991925"/>
    <lineage>
        <taxon>Bacteria</taxon>
        <taxon>Bacillati</taxon>
        <taxon>Cyanobacteriota</taxon>
        <taxon>Cyanophyceae</taxon>
        <taxon>Nodosilineales</taxon>
        <taxon>Nodosilineaceae</taxon>
        <taxon>Almyronema</taxon>
        <taxon>Almyronema epifaneia</taxon>
    </lineage>
</organism>
<dbReference type="EMBL" id="JBHZOL010000020">
    <property type="protein sequence ID" value="MFE4105153.1"/>
    <property type="molecule type" value="Genomic_DNA"/>
</dbReference>
<dbReference type="RefSeq" id="WP_377961222.1">
    <property type="nucleotide sequence ID" value="NZ_JBHZOL010000020.1"/>
</dbReference>
<evidence type="ECO:0000313" key="1">
    <source>
        <dbReference type="EMBL" id="MFE4105153.1"/>
    </source>
</evidence>
<name>A0ABW6IAG9_9CYAN</name>
<proteinExistence type="predicted"/>
<gene>
    <name evidence="1" type="ORF">ACFVKH_02615</name>
</gene>
<protein>
    <submittedName>
        <fullName evidence="1">Uncharacterized protein</fullName>
    </submittedName>
</protein>
<accession>A0ABW6IAG9</accession>